<dbReference type="AlphaFoldDB" id="A0A3M7QJ37"/>
<proteinExistence type="predicted"/>
<comment type="caution">
    <text evidence="1">The sequence shown here is derived from an EMBL/GenBank/DDBJ whole genome shotgun (WGS) entry which is preliminary data.</text>
</comment>
<name>A0A3M7QJ37_BRAPC</name>
<gene>
    <name evidence="1" type="ORF">BpHYR1_014832</name>
</gene>
<reference evidence="1 2" key="1">
    <citation type="journal article" date="2018" name="Sci. Rep.">
        <title>Genomic signatures of local adaptation to the degree of environmental predictability in rotifers.</title>
        <authorList>
            <person name="Franch-Gras L."/>
            <person name="Hahn C."/>
            <person name="Garcia-Roger E.M."/>
            <person name="Carmona M.J."/>
            <person name="Serra M."/>
            <person name="Gomez A."/>
        </authorList>
    </citation>
    <scope>NUCLEOTIDE SEQUENCE [LARGE SCALE GENOMIC DNA]</scope>
    <source>
        <strain evidence="1">HYR1</strain>
    </source>
</reference>
<evidence type="ECO:0000313" key="1">
    <source>
        <dbReference type="EMBL" id="RNA11273.1"/>
    </source>
</evidence>
<keyword evidence="2" id="KW-1185">Reference proteome</keyword>
<dbReference type="Proteomes" id="UP000276133">
    <property type="component" value="Unassembled WGS sequence"/>
</dbReference>
<organism evidence="1 2">
    <name type="scientific">Brachionus plicatilis</name>
    <name type="common">Marine rotifer</name>
    <name type="synonym">Brachionus muelleri</name>
    <dbReference type="NCBI Taxonomy" id="10195"/>
    <lineage>
        <taxon>Eukaryota</taxon>
        <taxon>Metazoa</taxon>
        <taxon>Spiralia</taxon>
        <taxon>Gnathifera</taxon>
        <taxon>Rotifera</taxon>
        <taxon>Eurotatoria</taxon>
        <taxon>Monogononta</taxon>
        <taxon>Pseudotrocha</taxon>
        <taxon>Ploima</taxon>
        <taxon>Brachionidae</taxon>
        <taxon>Brachionus</taxon>
    </lineage>
</organism>
<accession>A0A3M7QJ37</accession>
<sequence>MYNKLYFAIKSRKMIFSLMDNMVLDLDILVKKSFMNKIIEKFDANFLYIIHQNLNNILNSKILCKNYINIQMQFFQILCINNKNSAKKYK</sequence>
<protein>
    <submittedName>
        <fullName evidence="1">Uncharacterized protein</fullName>
    </submittedName>
</protein>
<evidence type="ECO:0000313" key="2">
    <source>
        <dbReference type="Proteomes" id="UP000276133"/>
    </source>
</evidence>
<dbReference type="EMBL" id="REGN01005999">
    <property type="protein sequence ID" value="RNA11273.1"/>
    <property type="molecule type" value="Genomic_DNA"/>
</dbReference>